<keyword evidence="2" id="KW-1185">Reference proteome</keyword>
<dbReference type="AlphaFoldDB" id="D2S2R5"/>
<evidence type="ECO:0000313" key="1">
    <source>
        <dbReference type="EMBL" id="ADB63662.1"/>
    </source>
</evidence>
<proteinExistence type="predicted"/>
<geneLocation type="plasmid" evidence="1 2">
    <name>pHTUR03</name>
</geneLocation>
<accession>D2S2R5</accession>
<dbReference type="EMBL" id="CP001863">
    <property type="protein sequence ID" value="ADB63662.1"/>
    <property type="molecule type" value="Genomic_DNA"/>
</dbReference>
<dbReference type="Proteomes" id="UP000001903">
    <property type="component" value="Plasmid pHTUR03"/>
</dbReference>
<gene>
    <name evidence="1" type="ordered locus">Htur_4925</name>
</gene>
<protein>
    <submittedName>
        <fullName evidence="1">Uncharacterized protein</fullName>
    </submittedName>
</protein>
<reference evidence="1 2" key="1">
    <citation type="journal article" date="2010" name="Stand. Genomic Sci.">
        <title>Complete genome sequence of Haloterrigena turkmenica type strain (4k).</title>
        <authorList>
            <person name="Saunders E."/>
            <person name="Tindall B.J."/>
            <person name="Fahnrich R."/>
            <person name="Lapidus A."/>
            <person name="Copeland A."/>
            <person name="Del Rio T.G."/>
            <person name="Lucas S."/>
            <person name="Chen F."/>
            <person name="Tice H."/>
            <person name="Cheng J.F."/>
            <person name="Han C."/>
            <person name="Detter J.C."/>
            <person name="Bruce D."/>
            <person name="Goodwin L."/>
            <person name="Chain P."/>
            <person name="Pitluck S."/>
            <person name="Pati A."/>
            <person name="Ivanova N."/>
            <person name="Mavromatis K."/>
            <person name="Chen A."/>
            <person name="Palaniappan K."/>
            <person name="Land M."/>
            <person name="Hauser L."/>
            <person name="Chang Y.J."/>
            <person name="Jeffries C.D."/>
            <person name="Brettin T."/>
            <person name="Rohde M."/>
            <person name="Goker M."/>
            <person name="Bristow J."/>
            <person name="Eisen J.A."/>
            <person name="Markowitz V."/>
            <person name="Hugenholtz P."/>
            <person name="Klenk H.P."/>
            <person name="Kyrpides N.C."/>
        </authorList>
    </citation>
    <scope>NUCLEOTIDE SEQUENCE [LARGE SCALE GENOMIC DNA]</scope>
    <source>
        <strain evidence="2">ATCC 51198 / DSM 5511 / JCM 9101 / NCIMB 13204 / VKM B-1734 / 4k</strain>
    </source>
</reference>
<keyword evidence="1" id="KW-0614">Plasmid</keyword>
<organism evidence="1 2">
    <name type="scientific">Haloterrigena turkmenica (strain ATCC 51198 / DSM 5511 / JCM 9101 / NCIMB 13204 / VKM B-1734 / 4k)</name>
    <name type="common">Halococcus turkmenicus</name>
    <dbReference type="NCBI Taxonomy" id="543526"/>
    <lineage>
        <taxon>Archaea</taxon>
        <taxon>Methanobacteriati</taxon>
        <taxon>Methanobacteriota</taxon>
        <taxon>Stenosarchaea group</taxon>
        <taxon>Halobacteria</taxon>
        <taxon>Halobacteriales</taxon>
        <taxon>Natrialbaceae</taxon>
        <taxon>Haloterrigena</taxon>
    </lineage>
</organism>
<evidence type="ECO:0000313" key="2">
    <source>
        <dbReference type="Proteomes" id="UP000001903"/>
    </source>
</evidence>
<name>D2S2R5_HALTV</name>
<dbReference type="KEGG" id="htu:Htur_4925"/>
<sequence length="157" mass="17594">MSLHLPSPCTQPTERDDFSVVQCRSIHGSVTVPINCTTCPVDGVYPLGQVMLMLVSNTDSHSAVHCRLVVIIWETVCGKTSSAWFSTYTERLEPEECVVCGSDEHDDEGWIFSIEDNEVVVINGNGLERKLKDDARPICSIECKDEFERQRETGTER</sequence>
<dbReference type="HOGENOM" id="CLU_1673963_0_0_2"/>